<organism evidence="1 2">
    <name type="scientific">Caerostris darwini</name>
    <dbReference type="NCBI Taxonomy" id="1538125"/>
    <lineage>
        <taxon>Eukaryota</taxon>
        <taxon>Metazoa</taxon>
        <taxon>Ecdysozoa</taxon>
        <taxon>Arthropoda</taxon>
        <taxon>Chelicerata</taxon>
        <taxon>Arachnida</taxon>
        <taxon>Araneae</taxon>
        <taxon>Araneomorphae</taxon>
        <taxon>Entelegynae</taxon>
        <taxon>Araneoidea</taxon>
        <taxon>Araneidae</taxon>
        <taxon>Caerostris</taxon>
    </lineage>
</organism>
<comment type="caution">
    <text evidence="1">The sequence shown here is derived from an EMBL/GenBank/DDBJ whole genome shotgun (WGS) entry which is preliminary data.</text>
</comment>
<keyword evidence="2" id="KW-1185">Reference proteome</keyword>
<accession>A0AAV4QK87</accession>
<reference evidence="1 2" key="1">
    <citation type="submission" date="2021-06" db="EMBL/GenBank/DDBJ databases">
        <title>Caerostris darwini draft genome.</title>
        <authorList>
            <person name="Kono N."/>
            <person name="Arakawa K."/>
        </authorList>
    </citation>
    <scope>NUCLEOTIDE SEQUENCE [LARGE SCALE GENOMIC DNA]</scope>
</reference>
<evidence type="ECO:0000313" key="2">
    <source>
        <dbReference type="Proteomes" id="UP001054837"/>
    </source>
</evidence>
<proteinExistence type="predicted"/>
<dbReference type="EMBL" id="BPLQ01004537">
    <property type="protein sequence ID" value="GIY08657.1"/>
    <property type="molecule type" value="Genomic_DNA"/>
</dbReference>
<evidence type="ECO:0000313" key="1">
    <source>
        <dbReference type="EMBL" id="GIY08657.1"/>
    </source>
</evidence>
<gene>
    <name evidence="1" type="ORF">CDAR_405241</name>
</gene>
<sequence>MSTSPTTTTADGGHLLLHDPGHLQVEAELEVPHHGLRPLHLLPVTKEREALFYLPLQSVRGGKVQEMPTGKVKGWWCCVVLCGVRAVRGVQETDFALEKSFESDLDTRPFTTNLGCARSTYVVPKYKQVTIVWFFQIVLLDDELSQSGNEELFSDQDDDVIAGEMFTCLDVELKWMD</sequence>
<name>A0AAV4QK87_9ARAC</name>
<dbReference type="Proteomes" id="UP001054837">
    <property type="component" value="Unassembled WGS sequence"/>
</dbReference>
<protein>
    <submittedName>
        <fullName evidence="1">Uncharacterized protein</fullName>
    </submittedName>
</protein>
<dbReference type="AlphaFoldDB" id="A0AAV4QK87"/>